<protein>
    <submittedName>
        <fullName evidence="2">MBL fold metallo-hydrolase</fullName>
    </submittedName>
</protein>
<dbReference type="SUPFAM" id="SSF56281">
    <property type="entry name" value="Metallo-hydrolase/oxidoreductase"/>
    <property type="match status" value="1"/>
</dbReference>
<dbReference type="InterPro" id="IPR050855">
    <property type="entry name" value="NDM-1-like"/>
</dbReference>
<reference evidence="2 3" key="1">
    <citation type="submission" date="2019-12" db="EMBL/GenBank/DDBJ databases">
        <title>Corynebacterium sp. nov., isolated from feces of the Anser Albifrons in China.</title>
        <authorList>
            <person name="Liu Q."/>
        </authorList>
    </citation>
    <scope>NUCLEOTIDE SEQUENCE [LARGE SCALE GENOMIC DNA]</scope>
    <source>
        <strain evidence="2 3">23H37-10</strain>
    </source>
</reference>
<dbReference type="GO" id="GO:0016787">
    <property type="term" value="F:hydrolase activity"/>
    <property type="evidence" value="ECO:0007669"/>
    <property type="project" value="UniProtKB-KW"/>
</dbReference>
<evidence type="ECO:0000313" key="3">
    <source>
        <dbReference type="Proteomes" id="UP000515275"/>
    </source>
</evidence>
<dbReference type="InterPro" id="IPR001279">
    <property type="entry name" value="Metallo-B-lactamas"/>
</dbReference>
<dbReference type="Pfam" id="PF00753">
    <property type="entry name" value="Lactamase_B"/>
    <property type="match status" value="1"/>
</dbReference>
<dbReference type="PANTHER" id="PTHR42951:SF17">
    <property type="entry name" value="METALLO-BETA-LACTAMASE DOMAIN-CONTAINING PROTEIN"/>
    <property type="match status" value="1"/>
</dbReference>
<gene>
    <name evidence="2" type="ORF">GP473_00205</name>
</gene>
<organism evidence="2 3">
    <name type="scientific">Corynebacterium anserum</name>
    <dbReference type="NCBI Taxonomy" id="2684406"/>
    <lineage>
        <taxon>Bacteria</taxon>
        <taxon>Bacillati</taxon>
        <taxon>Actinomycetota</taxon>
        <taxon>Actinomycetes</taxon>
        <taxon>Mycobacteriales</taxon>
        <taxon>Corynebacteriaceae</taxon>
        <taxon>Corynebacterium</taxon>
    </lineage>
</organism>
<dbReference type="InterPro" id="IPR036866">
    <property type="entry name" value="RibonucZ/Hydroxyglut_hydro"/>
</dbReference>
<keyword evidence="3" id="KW-1185">Reference proteome</keyword>
<evidence type="ECO:0000259" key="1">
    <source>
        <dbReference type="SMART" id="SM00849"/>
    </source>
</evidence>
<dbReference type="EMBL" id="CP046883">
    <property type="protein sequence ID" value="QNH95336.1"/>
    <property type="molecule type" value="Genomic_DNA"/>
</dbReference>
<proteinExistence type="predicted"/>
<dbReference type="AlphaFoldDB" id="A0A7G7YLG6"/>
<dbReference type="Proteomes" id="UP000515275">
    <property type="component" value="Chromosome"/>
</dbReference>
<name>A0A7G7YLG6_9CORY</name>
<feature type="domain" description="Metallo-beta-lactamase" evidence="1">
    <location>
        <begin position="52"/>
        <end position="283"/>
    </location>
</feature>
<dbReference type="SMART" id="SM00849">
    <property type="entry name" value="Lactamase_B"/>
    <property type="match status" value="1"/>
</dbReference>
<keyword evidence="2" id="KW-0378">Hydrolase</keyword>
<dbReference type="KEGG" id="cans:GP473_00205"/>
<sequence length="372" mass="41147">MSKPLFDCQYKSALAGETPSAVRIYGRNGGYAGPGNGTDELWVRGLTMPGSGTMSWVFSTVHLGKEGVTVIDPGWPDRTDLDGSTFAPLDEFLRSRGRTIKDVTTVIATHAHPDHIGAAGPLAEHTGARLIIGAEEMKCIDIARGHEDPANSSGKFAVEPGGVGAPQGLLEPMLEEVRHVRDRWYLPRNTPDILIEHGETLVDMGLPEDFPLEAVLTPGHTDGHLSFVDRTQQILIAADLIMPIIFPGIGLSIGMLGGNPLSQYLESLEAIAEFDDYLVIPGHGYCFTDLATRRHETANHVLQRAREVRDILMEEPELSIWEIASRITWSLGWEGMQQSRMLVSGLRQVIMYREMIDRGEMDRWERVFGQNR</sequence>
<evidence type="ECO:0000313" key="2">
    <source>
        <dbReference type="EMBL" id="QNH95336.1"/>
    </source>
</evidence>
<accession>A0A7G7YLG6</accession>
<dbReference type="PANTHER" id="PTHR42951">
    <property type="entry name" value="METALLO-BETA-LACTAMASE DOMAIN-CONTAINING"/>
    <property type="match status" value="1"/>
</dbReference>
<dbReference type="Gene3D" id="3.60.15.10">
    <property type="entry name" value="Ribonuclease Z/Hydroxyacylglutathione hydrolase-like"/>
    <property type="match status" value="1"/>
</dbReference>
<dbReference type="RefSeq" id="WP_185770612.1">
    <property type="nucleotide sequence ID" value="NZ_CP046883.1"/>
</dbReference>